<evidence type="ECO:0000259" key="1">
    <source>
        <dbReference type="Pfam" id="PF02342"/>
    </source>
</evidence>
<protein>
    <recommendedName>
        <fullName evidence="1">TerD domain-containing protein</fullName>
    </recommendedName>
</protein>
<name>A0A011WTH4_RUMAL</name>
<dbReference type="PANTHER" id="PTHR32097:SF17">
    <property type="entry name" value="CAMP-BINDING PROTEIN 1-RELATED"/>
    <property type="match status" value="1"/>
</dbReference>
<dbReference type="RefSeq" id="WP_037287540.1">
    <property type="nucleotide sequence ID" value="NZ_JEOB01000002.1"/>
</dbReference>
<feature type="domain" description="TerD" evidence="1">
    <location>
        <begin position="641"/>
        <end position="806"/>
    </location>
</feature>
<dbReference type="EMBL" id="JEOB01000002">
    <property type="protein sequence ID" value="EXM40330.1"/>
    <property type="molecule type" value="Genomic_DNA"/>
</dbReference>
<evidence type="ECO:0000313" key="2">
    <source>
        <dbReference type="EMBL" id="EXM40330.1"/>
    </source>
</evidence>
<dbReference type="Gene3D" id="2.60.60.30">
    <property type="entry name" value="sav2460 like domains"/>
    <property type="match status" value="1"/>
</dbReference>
<dbReference type="CDD" id="cd06974">
    <property type="entry name" value="TerD_like"/>
    <property type="match status" value="1"/>
</dbReference>
<reference evidence="2 3" key="1">
    <citation type="submission" date="2013-06" db="EMBL/GenBank/DDBJ databases">
        <title>Rumen cellulosomics: divergent fiber-degrading strategies revealed by comparative genome-wide analysis of six Ruminococcal strains.</title>
        <authorList>
            <person name="Dassa B."/>
            <person name="Borovok I."/>
            <person name="Lamed R."/>
            <person name="Flint H."/>
            <person name="Yeoman C.J."/>
            <person name="White B."/>
            <person name="Bayer E.A."/>
        </authorList>
    </citation>
    <scope>NUCLEOTIDE SEQUENCE [LARGE SCALE GENOMIC DNA]</scope>
    <source>
        <strain evidence="2 3">SY3</strain>
    </source>
</reference>
<dbReference type="InterPro" id="IPR003325">
    <property type="entry name" value="TerD"/>
</dbReference>
<evidence type="ECO:0000313" key="3">
    <source>
        <dbReference type="Proteomes" id="UP000021369"/>
    </source>
</evidence>
<dbReference type="Pfam" id="PF02342">
    <property type="entry name" value="TerD"/>
    <property type="match status" value="1"/>
</dbReference>
<sequence length="812" mass="88665">MENTNLSGTQCKLITYKINEDVLAEVLANNGITSVGFESASGVRTVRDDDGLIFAKEGGEADLPQMIFMAWSGSDPASLNADDRKLFDDMKCTLSTLGRADCFNYKIASVVEDTAESKLKAIADLFANTDIADKLDITVTRSSYSEGEQTSGAFGFERRSFKNGSQVYWQLNFAGDSYSADCAALLLKDGRLSITDRNGAEWEKGQAEEFMLSLNDASAIGGVTVLEKLSCKNLEKLTLLPVFLEISDGALTECTSLKEVDVLKKNIVLGRGFVGKDVVIGGCKGSTAEHYANTEGNEFLLLEEPERKPMEIEIADEVCITADDFSVLRGEDKNRLTLNDVGFTPYEGCTDDFDCEIITMTSSEAAESGLTSQLCNFGEMIDTETVRNDRNGYIKATMMKSSSQQDIFSCVLEIDHAGNIICIHAEKQFSAADIEKGADKAMFARMKQLGESVRFGSKTEMCIAAVPQAVPAKTETAAEEISAVEPEISAEPLVEEISPIVPEPENIAEEPIAEETSSPEIIAAEPTVEEISVSEQECENSEEEPIAEEISAPEIEPEIIEEEPIVEEISVSETEPEITAEEPISEEVPVPEPEIMSAEPVTEEIPEVSAEVIGEQNDTSDDEIIDVAPDEIRDHEDYGAVKLVSGARFDLNEYASQMLVIDMDYQAENGLDIDGYVFLLNDSGKVRSDADLIFFGQKASVDRAVNNHPENTRMFTVELSKLDADITKLAVAFAIYGDKEGQEFCRVSKPTVHISCGGKELCSYEITGLDDERSVVAMEIYNKSGWKAKTIGRGFKLALQTLCGSYGVDVRQ</sequence>
<organism evidence="2 3">
    <name type="scientific">Ruminococcus albus SY3</name>
    <dbReference type="NCBI Taxonomy" id="1341156"/>
    <lineage>
        <taxon>Bacteria</taxon>
        <taxon>Bacillati</taxon>
        <taxon>Bacillota</taxon>
        <taxon>Clostridia</taxon>
        <taxon>Eubacteriales</taxon>
        <taxon>Oscillospiraceae</taxon>
        <taxon>Ruminococcus</taxon>
    </lineage>
</organism>
<proteinExistence type="predicted"/>
<dbReference type="PATRIC" id="fig|1341156.4.peg.1336"/>
<dbReference type="AlphaFoldDB" id="A0A011WTH4"/>
<dbReference type="PANTHER" id="PTHR32097">
    <property type="entry name" value="CAMP-BINDING PROTEIN 1-RELATED"/>
    <property type="match status" value="1"/>
</dbReference>
<gene>
    <name evidence="2" type="ORF">RASY3_10170</name>
</gene>
<dbReference type="OrthoDB" id="2079357at2"/>
<accession>A0A011WTH4</accession>
<keyword evidence="3" id="KW-1185">Reference proteome</keyword>
<dbReference type="Proteomes" id="UP000021369">
    <property type="component" value="Unassembled WGS sequence"/>
</dbReference>
<comment type="caution">
    <text evidence="2">The sequence shown here is derived from an EMBL/GenBank/DDBJ whole genome shotgun (WGS) entry which is preliminary data.</text>
</comment>
<dbReference type="InterPro" id="IPR051324">
    <property type="entry name" value="Stress/Tellurium_Resist"/>
</dbReference>